<evidence type="ECO:0008006" key="3">
    <source>
        <dbReference type="Google" id="ProtNLM"/>
    </source>
</evidence>
<dbReference type="SUPFAM" id="SSF52540">
    <property type="entry name" value="P-loop containing nucleoside triphosphate hydrolases"/>
    <property type="match status" value="1"/>
</dbReference>
<gene>
    <name evidence="1" type="ORF">SAMN06272737_12811</name>
</gene>
<name>A0A238ZFC2_9ACTN</name>
<evidence type="ECO:0000313" key="2">
    <source>
        <dbReference type="Proteomes" id="UP000198403"/>
    </source>
</evidence>
<dbReference type="OrthoDB" id="5189526at2"/>
<accession>A0A238ZFC2</accession>
<proteinExistence type="predicted"/>
<reference evidence="1 2" key="1">
    <citation type="submission" date="2017-06" db="EMBL/GenBank/DDBJ databases">
        <authorList>
            <person name="Kim H.J."/>
            <person name="Triplett B.A."/>
        </authorList>
    </citation>
    <scope>NUCLEOTIDE SEQUENCE [LARGE SCALE GENOMIC DNA]</scope>
    <source>
        <strain evidence="1 2">DSM 44272</strain>
    </source>
</reference>
<protein>
    <recommendedName>
        <fullName evidence="3">CobQ/CobB/MinD/ParA nucleotide binding domain-containing protein</fullName>
    </recommendedName>
</protein>
<dbReference type="AlphaFoldDB" id="A0A238ZFC2"/>
<dbReference type="Proteomes" id="UP000198403">
    <property type="component" value="Unassembled WGS sequence"/>
</dbReference>
<dbReference type="InterPro" id="IPR027417">
    <property type="entry name" value="P-loop_NTPase"/>
</dbReference>
<sequence>MLGQLERPGRAVVADFEAGLGTVLRLDGQHVDVVVVVVEPTAKSLEVGRRAADAVREGGLGRVVVTANRVRDDEDVARVRAAFPDLERVLVPDEPAIVAAERRGEAPLDVAPDSAGVKALVGLAEHLLPGGA</sequence>
<keyword evidence="2" id="KW-1185">Reference proteome</keyword>
<dbReference type="Gene3D" id="3.40.50.300">
    <property type="entry name" value="P-loop containing nucleotide triphosphate hydrolases"/>
    <property type="match status" value="1"/>
</dbReference>
<evidence type="ECO:0000313" key="1">
    <source>
        <dbReference type="EMBL" id="SNR81678.1"/>
    </source>
</evidence>
<dbReference type="RefSeq" id="WP_141137576.1">
    <property type="nucleotide sequence ID" value="NZ_FZNO01000028.1"/>
</dbReference>
<organism evidence="1 2">
    <name type="scientific">Blastococcus mobilis</name>
    <dbReference type="NCBI Taxonomy" id="1938746"/>
    <lineage>
        <taxon>Bacteria</taxon>
        <taxon>Bacillati</taxon>
        <taxon>Actinomycetota</taxon>
        <taxon>Actinomycetes</taxon>
        <taxon>Geodermatophilales</taxon>
        <taxon>Geodermatophilaceae</taxon>
        <taxon>Blastococcus</taxon>
    </lineage>
</organism>
<dbReference type="EMBL" id="FZNO01000028">
    <property type="protein sequence ID" value="SNR81678.1"/>
    <property type="molecule type" value="Genomic_DNA"/>
</dbReference>